<gene>
    <name evidence="6" type="ORF">G9H71_14485</name>
</gene>
<dbReference type="SMART" id="SM00354">
    <property type="entry name" value="HTH_LACI"/>
    <property type="match status" value="1"/>
</dbReference>
<keyword evidence="2" id="KW-0238">DNA-binding</keyword>
<keyword evidence="3" id="KW-0804">Transcription</keyword>
<feature type="compositionally biased region" description="Basic and acidic residues" evidence="4">
    <location>
        <begin position="373"/>
        <end position="385"/>
    </location>
</feature>
<sequence length="385" mass="40914">MTASSSGPATPGNRAGGGGPRPHRPTLQEVADRAGVSLKTASRALNREPHVAEATGERVRRAADELGFRLNALARELRSGATSTTAGLVIGDVGNPYYSRIARGVEREMDARGLQLITSSTDDDPERERVAVAGLLERRVAALLVVPSSEDHRYLESERAHGLPVVFLDRPAGHIDADTFVLDDRAGARAAVEHLLKAGHERIGLVGDFSRLSTHRARVAGHADAMQAAGVQGWETYVRADCHDLDAAAQGARDLLALPEPPTALFTTNNRCTTGALRAVAGLPARPEIVGFDDFDLADVLGVTVVAHDPEEMGRLAARAALARLDGDDSPPRTVVLPTRLVVRTAPGTEPPPVRDRPADLRSSGPRSLAVARPREATLLDAEVR</sequence>
<protein>
    <submittedName>
        <fullName evidence="6">LacI family transcriptional regulator</fullName>
    </submittedName>
</protein>
<feature type="region of interest" description="Disordered" evidence="4">
    <location>
        <begin position="345"/>
        <end position="385"/>
    </location>
</feature>
<dbReference type="Gene3D" id="1.10.260.40">
    <property type="entry name" value="lambda repressor-like DNA-binding domains"/>
    <property type="match status" value="1"/>
</dbReference>
<dbReference type="Proteomes" id="UP000800981">
    <property type="component" value="Unassembled WGS sequence"/>
</dbReference>
<evidence type="ECO:0000313" key="7">
    <source>
        <dbReference type="Proteomes" id="UP000800981"/>
    </source>
</evidence>
<evidence type="ECO:0000313" key="6">
    <source>
        <dbReference type="EMBL" id="NHC14993.1"/>
    </source>
</evidence>
<evidence type="ECO:0000256" key="2">
    <source>
        <dbReference type="ARBA" id="ARBA00023125"/>
    </source>
</evidence>
<comment type="caution">
    <text evidence="6">The sequence shown here is derived from an EMBL/GenBank/DDBJ whole genome shotgun (WGS) entry which is preliminary data.</text>
</comment>
<evidence type="ECO:0000256" key="3">
    <source>
        <dbReference type="ARBA" id="ARBA00023163"/>
    </source>
</evidence>
<feature type="region of interest" description="Disordered" evidence="4">
    <location>
        <begin position="1"/>
        <end position="27"/>
    </location>
</feature>
<reference evidence="6 7" key="1">
    <citation type="submission" date="2020-03" db="EMBL/GenBank/DDBJ databases">
        <title>Two novel Motilibacter sp.</title>
        <authorList>
            <person name="Liu S."/>
        </authorList>
    </citation>
    <scope>NUCLEOTIDE SEQUENCE [LARGE SCALE GENOMIC DNA]</scope>
    <source>
        <strain evidence="6 7">E257</strain>
    </source>
</reference>
<dbReference type="InterPro" id="IPR046335">
    <property type="entry name" value="LacI/GalR-like_sensor"/>
</dbReference>
<dbReference type="InterPro" id="IPR000843">
    <property type="entry name" value="HTH_LacI"/>
</dbReference>
<name>A0ABX0GWR7_9ACTN</name>
<evidence type="ECO:0000259" key="5">
    <source>
        <dbReference type="PROSITE" id="PS50932"/>
    </source>
</evidence>
<evidence type="ECO:0000256" key="4">
    <source>
        <dbReference type="SAM" id="MobiDB-lite"/>
    </source>
</evidence>
<dbReference type="CDD" id="cd01392">
    <property type="entry name" value="HTH_LacI"/>
    <property type="match status" value="1"/>
</dbReference>
<proteinExistence type="predicted"/>
<dbReference type="PROSITE" id="PS50932">
    <property type="entry name" value="HTH_LACI_2"/>
    <property type="match status" value="1"/>
</dbReference>
<dbReference type="RefSeq" id="WP_166283041.1">
    <property type="nucleotide sequence ID" value="NZ_JAANNP010000014.1"/>
</dbReference>
<keyword evidence="1" id="KW-0805">Transcription regulation</keyword>
<dbReference type="EMBL" id="JAANNP010000014">
    <property type="protein sequence ID" value="NHC14993.1"/>
    <property type="molecule type" value="Genomic_DNA"/>
</dbReference>
<dbReference type="SUPFAM" id="SSF53822">
    <property type="entry name" value="Periplasmic binding protein-like I"/>
    <property type="match status" value="1"/>
</dbReference>
<dbReference type="Pfam" id="PF00356">
    <property type="entry name" value="LacI"/>
    <property type="match status" value="1"/>
</dbReference>
<dbReference type="Pfam" id="PF13377">
    <property type="entry name" value="Peripla_BP_3"/>
    <property type="match status" value="1"/>
</dbReference>
<dbReference type="PANTHER" id="PTHR30146">
    <property type="entry name" value="LACI-RELATED TRANSCRIPTIONAL REPRESSOR"/>
    <property type="match status" value="1"/>
</dbReference>
<dbReference type="Gene3D" id="3.40.50.2300">
    <property type="match status" value="2"/>
</dbReference>
<dbReference type="PROSITE" id="PS00356">
    <property type="entry name" value="HTH_LACI_1"/>
    <property type="match status" value="1"/>
</dbReference>
<organism evidence="6 7">
    <name type="scientific">Motilibacter deserti</name>
    <dbReference type="NCBI Taxonomy" id="2714956"/>
    <lineage>
        <taxon>Bacteria</taxon>
        <taxon>Bacillati</taxon>
        <taxon>Actinomycetota</taxon>
        <taxon>Actinomycetes</taxon>
        <taxon>Motilibacterales</taxon>
        <taxon>Motilibacteraceae</taxon>
        <taxon>Motilibacter</taxon>
    </lineage>
</organism>
<accession>A0ABX0GWR7</accession>
<dbReference type="SUPFAM" id="SSF47413">
    <property type="entry name" value="lambda repressor-like DNA-binding domains"/>
    <property type="match status" value="1"/>
</dbReference>
<dbReference type="PANTHER" id="PTHR30146:SF109">
    <property type="entry name" value="HTH-TYPE TRANSCRIPTIONAL REGULATOR GALS"/>
    <property type="match status" value="1"/>
</dbReference>
<dbReference type="InterPro" id="IPR028082">
    <property type="entry name" value="Peripla_BP_I"/>
</dbReference>
<keyword evidence="7" id="KW-1185">Reference proteome</keyword>
<dbReference type="CDD" id="cd06267">
    <property type="entry name" value="PBP1_LacI_sugar_binding-like"/>
    <property type="match status" value="1"/>
</dbReference>
<dbReference type="InterPro" id="IPR010982">
    <property type="entry name" value="Lambda_DNA-bd_dom_sf"/>
</dbReference>
<evidence type="ECO:0000256" key="1">
    <source>
        <dbReference type="ARBA" id="ARBA00023015"/>
    </source>
</evidence>
<feature type="domain" description="HTH lacI-type" evidence="5">
    <location>
        <begin position="25"/>
        <end position="79"/>
    </location>
</feature>